<dbReference type="InterPro" id="IPR043594">
    <property type="entry name" value="HMGL"/>
</dbReference>
<name>A0AAW1RZB9_9CHLO</name>
<dbReference type="Proteomes" id="UP001438707">
    <property type="component" value="Unassembled WGS sequence"/>
</dbReference>
<evidence type="ECO:0000256" key="4">
    <source>
        <dbReference type="ARBA" id="ARBA00022723"/>
    </source>
</evidence>
<dbReference type="GO" id="GO:0006552">
    <property type="term" value="P:L-leucine catabolic process"/>
    <property type="evidence" value="ECO:0007669"/>
    <property type="project" value="TreeGrafter"/>
</dbReference>
<sequence>MSAAITVLKLQQRLGLSSACRASLARTTQQRGLQIFAADQITIVEVGPRDGLQNEQTQVPTQVKVELINRLAEAGVGAVEATSFVSPKWVPQLADSAEVMSSIVKLPGVRYPVLTPNMKGLERAAAAGVKEVAVFPAATEAFSMKNLNASIPNILACCREVVAAARDQDIAVRGYVSCALGCPYQGKVNPQEAAKLAGNLYDMGCYEVSMGDTIGVATPASTAKLFQACQEHVPLQKLAAHMHDTYGQALANILTCLQMGITVFDTSIAGLGGCPFAMGATGNVATEDVVYMLNGFGLNHGINLDKLLAASSFITGALGKQNNSRAATAMLAAQA</sequence>
<comment type="catalytic activity">
    <reaction evidence="6">
        <text>(3S)-3-hydroxy-3-methylglutaryl-CoA = acetoacetate + acetyl-CoA</text>
        <dbReference type="Rhea" id="RHEA:24404"/>
        <dbReference type="ChEBI" id="CHEBI:13705"/>
        <dbReference type="ChEBI" id="CHEBI:43074"/>
        <dbReference type="ChEBI" id="CHEBI:57288"/>
        <dbReference type="EC" id="4.1.3.4"/>
    </reaction>
</comment>
<evidence type="ECO:0000256" key="6">
    <source>
        <dbReference type="ARBA" id="ARBA00049877"/>
    </source>
</evidence>
<dbReference type="EMBL" id="JALJOS010000005">
    <property type="protein sequence ID" value="KAK9838776.1"/>
    <property type="molecule type" value="Genomic_DNA"/>
</dbReference>
<dbReference type="PROSITE" id="PS50991">
    <property type="entry name" value="PYR_CT"/>
    <property type="match status" value="1"/>
</dbReference>
<evidence type="ECO:0000256" key="5">
    <source>
        <dbReference type="ARBA" id="ARBA00023239"/>
    </source>
</evidence>
<accession>A0AAW1RZB9</accession>
<proteinExistence type="inferred from homology"/>
<evidence type="ECO:0000256" key="2">
    <source>
        <dbReference type="ARBA" id="ARBA00009405"/>
    </source>
</evidence>
<dbReference type="PANTHER" id="PTHR42738:SF7">
    <property type="entry name" value="HYDROXYMETHYLGLUTARYL-COA LYASE"/>
    <property type="match status" value="1"/>
</dbReference>
<keyword evidence="5" id="KW-0456">Lyase</keyword>
<comment type="similarity">
    <text evidence="2">Belongs to the HMG-CoA lyase family.</text>
</comment>
<dbReference type="Gene3D" id="3.20.20.70">
    <property type="entry name" value="Aldolase class I"/>
    <property type="match status" value="1"/>
</dbReference>
<dbReference type="CDD" id="cd07938">
    <property type="entry name" value="DRE_TIM_HMGL"/>
    <property type="match status" value="1"/>
</dbReference>
<gene>
    <name evidence="8" type="ORF">WJX74_003122</name>
</gene>
<dbReference type="InterPro" id="IPR000891">
    <property type="entry name" value="PYR_CT"/>
</dbReference>
<dbReference type="NCBIfam" id="NF004283">
    <property type="entry name" value="PRK05692.1"/>
    <property type="match status" value="1"/>
</dbReference>
<keyword evidence="4" id="KW-0479">Metal-binding</keyword>
<evidence type="ECO:0000256" key="1">
    <source>
        <dbReference type="ARBA" id="ARBA00005143"/>
    </source>
</evidence>
<dbReference type="PANTHER" id="PTHR42738">
    <property type="entry name" value="HYDROXYMETHYLGLUTARYL-COA LYASE"/>
    <property type="match status" value="1"/>
</dbReference>
<dbReference type="AlphaFoldDB" id="A0AAW1RZB9"/>
<dbReference type="InterPro" id="IPR013785">
    <property type="entry name" value="Aldolase_TIM"/>
</dbReference>
<dbReference type="GO" id="GO:0046951">
    <property type="term" value="P:ketone body biosynthetic process"/>
    <property type="evidence" value="ECO:0007669"/>
    <property type="project" value="TreeGrafter"/>
</dbReference>
<comment type="pathway">
    <text evidence="1">Metabolic intermediate metabolism; (S)-3-hydroxy-3-methylglutaryl-CoA degradation; acetoacetate from (S)-3-hydroxy-3-methylglutaryl-CoA: step 1/1.</text>
</comment>
<comment type="caution">
    <text evidence="8">The sequence shown here is derived from an EMBL/GenBank/DDBJ whole genome shotgun (WGS) entry which is preliminary data.</text>
</comment>
<protein>
    <recommendedName>
        <fullName evidence="3">hydroxymethylglutaryl-CoA lyase</fullName>
        <ecNumber evidence="3">4.1.3.4</ecNumber>
    </recommendedName>
</protein>
<evidence type="ECO:0000256" key="3">
    <source>
        <dbReference type="ARBA" id="ARBA00012910"/>
    </source>
</evidence>
<reference evidence="8 9" key="1">
    <citation type="journal article" date="2024" name="Nat. Commun.">
        <title>Phylogenomics reveals the evolutionary origins of lichenization in chlorophyte algae.</title>
        <authorList>
            <person name="Puginier C."/>
            <person name="Libourel C."/>
            <person name="Otte J."/>
            <person name="Skaloud P."/>
            <person name="Haon M."/>
            <person name="Grisel S."/>
            <person name="Petersen M."/>
            <person name="Berrin J.G."/>
            <person name="Delaux P.M."/>
            <person name="Dal Grande F."/>
            <person name="Keller J."/>
        </authorList>
    </citation>
    <scope>NUCLEOTIDE SEQUENCE [LARGE SCALE GENOMIC DNA]</scope>
    <source>
        <strain evidence="8 9">SAG 2145</strain>
    </source>
</reference>
<dbReference type="Pfam" id="PF00682">
    <property type="entry name" value="HMGL-like"/>
    <property type="match status" value="1"/>
</dbReference>
<dbReference type="GO" id="GO:0004419">
    <property type="term" value="F:hydroxymethylglutaryl-CoA lyase activity"/>
    <property type="evidence" value="ECO:0007669"/>
    <property type="project" value="UniProtKB-EC"/>
</dbReference>
<feature type="domain" description="Pyruvate carboxyltransferase" evidence="7">
    <location>
        <begin position="41"/>
        <end position="308"/>
    </location>
</feature>
<dbReference type="EC" id="4.1.3.4" evidence="3"/>
<evidence type="ECO:0000313" key="8">
    <source>
        <dbReference type="EMBL" id="KAK9838776.1"/>
    </source>
</evidence>
<dbReference type="SUPFAM" id="SSF51569">
    <property type="entry name" value="Aldolase"/>
    <property type="match status" value="1"/>
</dbReference>
<evidence type="ECO:0000259" key="7">
    <source>
        <dbReference type="PROSITE" id="PS50991"/>
    </source>
</evidence>
<dbReference type="FunFam" id="3.20.20.70:FF:000201">
    <property type="entry name" value="Hydroxymethylglutaryl-CoA lyase"/>
    <property type="match status" value="1"/>
</dbReference>
<dbReference type="GO" id="GO:0046872">
    <property type="term" value="F:metal ion binding"/>
    <property type="evidence" value="ECO:0007669"/>
    <property type="project" value="UniProtKB-KW"/>
</dbReference>
<keyword evidence="9" id="KW-1185">Reference proteome</keyword>
<organism evidence="8 9">
    <name type="scientific">Apatococcus lobatus</name>
    <dbReference type="NCBI Taxonomy" id="904363"/>
    <lineage>
        <taxon>Eukaryota</taxon>
        <taxon>Viridiplantae</taxon>
        <taxon>Chlorophyta</taxon>
        <taxon>core chlorophytes</taxon>
        <taxon>Trebouxiophyceae</taxon>
        <taxon>Chlorellales</taxon>
        <taxon>Chlorellaceae</taxon>
        <taxon>Apatococcus</taxon>
    </lineage>
</organism>
<evidence type="ECO:0000313" key="9">
    <source>
        <dbReference type="Proteomes" id="UP001438707"/>
    </source>
</evidence>